<evidence type="ECO:0000313" key="5">
    <source>
        <dbReference type="EMBL" id="BBH40630.1"/>
    </source>
</evidence>
<dbReference type="Proteomes" id="UP000278152">
    <property type="component" value="Chromosome"/>
</dbReference>
<accession>A0A3G9K5B6</accession>
<proteinExistence type="predicted"/>
<keyword evidence="3" id="KW-0949">S-adenosyl-L-methionine</keyword>
<dbReference type="EMBL" id="AP019314">
    <property type="protein sequence ID" value="BBH40630.1"/>
    <property type="molecule type" value="Genomic_DNA"/>
</dbReference>
<evidence type="ECO:0000256" key="1">
    <source>
        <dbReference type="ARBA" id="ARBA00022603"/>
    </source>
</evidence>
<gene>
    <name evidence="5" type="ORF">myaer102_32010</name>
</gene>
<dbReference type="InterPro" id="IPR001525">
    <property type="entry name" value="C5_MeTfrase"/>
</dbReference>
<keyword evidence="4" id="KW-0680">Restriction system</keyword>
<name>A0A3G9K5B6_MICVR</name>
<evidence type="ECO:0000256" key="3">
    <source>
        <dbReference type="ARBA" id="ARBA00022691"/>
    </source>
</evidence>
<dbReference type="GO" id="GO:0008168">
    <property type="term" value="F:methyltransferase activity"/>
    <property type="evidence" value="ECO:0007669"/>
    <property type="project" value="UniProtKB-KW"/>
</dbReference>
<dbReference type="Pfam" id="PF00145">
    <property type="entry name" value="DNA_methylase"/>
    <property type="match status" value="1"/>
</dbReference>
<evidence type="ECO:0000313" key="6">
    <source>
        <dbReference type="Proteomes" id="UP000278152"/>
    </source>
</evidence>
<dbReference type="AlphaFoldDB" id="A0A3G9K5B6"/>
<dbReference type="GO" id="GO:0032259">
    <property type="term" value="P:methylation"/>
    <property type="evidence" value="ECO:0007669"/>
    <property type="project" value="UniProtKB-KW"/>
</dbReference>
<keyword evidence="2" id="KW-0808">Transferase</keyword>
<reference evidence="5 6" key="1">
    <citation type="submission" date="2018-11" db="EMBL/GenBank/DDBJ databases">
        <title>Complete genome sequence of Microcystis aeruginosa NIES-102.</title>
        <authorList>
            <person name="Yamaguchi H."/>
            <person name="Suzuki S."/>
            <person name="Kawachi M."/>
        </authorList>
    </citation>
    <scope>NUCLEOTIDE SEQUENCE [LARGE SCALE GENOMIC DNA]</scope>
    <source>
        <strain evidence="5 6">NIES-102</strain>
    </source>
</reference>
<keyword evidence="1" id="KW-0489">Methyltransferase</keyword>
<sequence length="126" mass="14925">MGKELDIEYYYRHPRSYQRRAIFSIYEPSPTIRGVNRPVPKTYRQHPGDACHLKEKLRPLTTRERSYIQTFPKDFIFAGTKSNLEQMIGNAVPINLARYVGQCILNYELKKGKKTTYRQLQLSKWL</sequence>
<evidence type="ECO:0000256" key="2">
    <source>
        <dbReference type="ARBA" id="ARBA00022679"/>
    </source>
</evidence>
<dbReference type="SUPFAM" id="SSF53335">
    <property type="entry name" value="S-adenosyl-L-methionine-dependent methyltransferases"/>
    <property type="match status" value="1"/>
</dbReference>
<evidence type="ECO:0000256" key="4">
    <source>
        <dbReference type="ARBA" id="ARBA00022747"/>
    </source>
</evidence>
<dbReference type="GO" id="GO:0009307">
    <property type="term" value="P:DNA restriction-modification system"/>
    <property type="evidence" value="ECO:0007669"/>
    <property type="project" value="UniProtKB-KW"/>
</dbReference>
<organism evidence="5 6">
    <name type="scientific">Microcystis viridis NIES-102</name>
    <dbReference type="NCBI Taxonomy" id="213615"/>
    <lineage>
        <taxon>Bacteria</taxon>
        <taxon>Bacillati</taxon>
        <taxon>Cyanobacteriota</taxon>
        <taxon>Cyanophyceae</taxon>
        <taxon>Oscillatoriophycideae</taxon>
        <taxon>Chroococcales</taxon>
        <taxon>Microcystaceae</taxon>
        <taxon>Microcystis</taxon>
    </lineage>
</organism>
<dbReference type="InterPro" id="IPR029063">
    <property type="entry name" value="SAM-dependent_MTases_sf"/>
</dbReference>
<dbReference type="Gene3D" id="3.90.120.10">
    <property type="entry name" value="DNA Methylase, subunit A, domain 2"/>
    <property type="match status" value="1"/>
</dbReference>
<dbReference type="InterPro" id="IPR031303">
    <property type="entry name" value="C5_meth_CS"/>
</dbReference>
<dbReference type="REBASE" id="280736">
    <property type="entry name" value="M.Mvi102ORF32000P"/>
</dbReference>
<protein>
    <submittedName>
        <fullName evidence="5">Uncharacterized protein</fullName>
    </submittedName>
</protein>
<dbReference type="KEGG" id="mvz:myaer102_32010"/>
<dbReference type="PROSITE" id="PS00095">
    <property type="entry name" value="C5_MTASE_2"/>
    <property type="match status" value="1"/>
</dbReference>